<dbReference type="InterPro" id="IPR022238">
    <property type="entry name" value="Bud23_C"/>
</dbReference>
<dbReference type="Pfam" id="PF12589">
    <property type="entry name" value="WBS_methylT"/>
    <property type="match status" value="1"/>
</dbReference>
<evidence type="ECO:0000256" key="7">
    <source>
        <dbReference type="ARBA" id="ARBA00022691"/>
    </source>
</evidence>
<evidence type="ECO:0000259" key="10">
    <source>
        <dbReference type="Pfam" id="PF08241"/>
    </source>
</evidence>
<accession>A0A7S3V0V0</accession>
<feature type="domain" description="18S rRNA (guanine(1575)-N(7))-methyltransferase Bud23 C-terminal" evidence="11">
    <location>
        <begin position="205"/>
        <end position="290"/>
    </location>
</feature>
<evidence type="ECO:0000256" key="6">
    <source>
        <dbReference type="ARBA" id="ARBA00022679"/>
    </source>
</evidence>
<protein>
    <recommendedName>
        <fullName evidence="13">18S rRNA (guanine(1575)-N(7))-methyltransferase Bud23 C-terminal domain-containing protein</fullName>
    </recommendedName>
</protein>
<dbReference type="Pfam" id="PF08241">
    <property type="entry name" value="Methyltransf_11"/>
    <property type="match status" value="1"/>
</dbReference>
<keyword evidence="4" id="KW-0963">Cytoplasm</keyword>
<keyword evidence="6" id="KW-0808">Transferase</keyword>
<dbReference type="PANTHER" id="PTHR12734">
    <property type="entry name" value="METHYLTRANSFERASE-RELATED"/>
    <property type="match status" value="1"/>
</dbReference>
<dbReference type="InterPro" id="IPR039769">
    <property type="entry name" value="Bud23-like"/>
</dbReference>
<dbReference type="GO" id="GO:0005730">
    <property type="term" value="C:nucleolus"/>
    <property type="evidence" value="ECO:0007669"/>
    <property type="project" value="TreeGrafter"/>
</dbReference>
<keyword evidence="7" id="KW-0949">S-adenosyl-L-methionine</keyword>
<evidence type="ECO:0008006" key="13">
    <source>
        <dbReference type="Google" id="ProtNLM"/>
    </source>
</evidence>
<comment type="subcellular location">
    <subcellularLocation>
        <location evidence="2">Cytoplasm</location>
    </subcellularLocation>
    <subcellularLocation>
        <location evidence="1">Nucleus</location>
    </subcellularLocation>
</comment>
<evidence type="ECO:0000256" key="8">
    <source>
        <dbReference type="ARBA" id="ARBA00023242"/>
    </source>
</evidence>
<feature type="compositionally biased region" description="Basic residues" evidence="9">
    <location>
        <begin position="267"/>
        <end position="276"/>
    </location>
</feature>
<dbReference type="EMBL" id="HBIN01018857">
    <property type="protein sequence ID" value="CAE0444320.1"/>
    <property type="molecule type" value="Transcribed_RNA"/>
</dbReference>
<evidence type="ECO:0000256" key="5">
    <source>
        <dbReference type="ARBA" id="ARBA00022603"/>
    </source>
</evidence>
<dbReference type="FunFam" id="3.40.50.150:FF:000216">
    <property type="entry name" value="S-adenosylmethionine-dependent methyltransferase, putative"/>
    <property type="match status" value="1"/>
</dbReference>
<dbReference type="GO" id="GO:0005737">
    <property type="term" value="C:cytoplasm"/>
    <property type="evidence" value="ECO:0007669"/>
    <property type="project" value="UniProtKB-SubCell"/>
</dbReference>
<gene>
    <name evidence="12" type="ORF">ASTO00021_LOCUS14372</name>
</gene>
<evidence type="ECO:0000256" key="4">
    <source>
        <dbReference type="ARBA" id="ARBA00022490"/>
    </source>
</evidence>
<feature type="region of interest" description="Disordered" evidence="9">
    <location>
        <begin position="238"/>
        <end position="293"/>
    </location>
</feature>
<dbReference type="PANTHER" id="PTHR12734:SF0">
    <property type="entry name" value="18S RRNA (GUANINE-N(7))-METHYLTRANSFERASE-RELATED"/>
    <property type="match status" value="1"/>
</dbReference>
<evidence type="ECO:0000256" key="2">
    <source>
        <dbReference type="ARBA" id="ARBA00004496"/>
    </source>
</evidence>
<dbReference type="Gene3D" id="3.40.50.150">
    <property type="entry name" value="Vaccinia Virus protein VP39"/>
    <property type="match status" value="1"/>
</dbReference>
<dbReference type="CDD" id="cd02440">
    <property type="entry name" value="AdoMet_MTases"/>
    <property type="match status" value="1"/>
</dbReference>
<feature type="compositionally biased region" description="Basic residues" evidence="9">
    <location>
        <begin position="242"/>
        <end position="252"/>
    </location>
</feature>
<evidence type="ECO:0000259" key="11">
    <source>
        <dbReference type="Pfam" id="PF12589"/>
    </source>
</evidence>
<dbReference type="GO" id="GO:0016435">
    <property type="term" value="F:rRNA (guanine) methyltransferase activity"/>
    <property type="evidence" value="ECO:0007669"/>
    <property type="project" value="InterPro"/>
</dbReference>
<dbReference type="InterPro" id="IPR029063">
    <property type="entry name" value="SAM-dependent_MTases_sf"/>
</dbReference>
<feature type="compositionally biased region" description="Basic and acidic residues" evidence="9">
    <location>
        <begin position="253"/>
        <end position="266"/>
    </location>
</feature>
<evidence type="ECO:0000256" key="9">
    <source>
        <dbReference type="SAM" id="MobiDB-lite"/>
    </source>
</evidence>
<feature type="domain" description="Methyltransferase type 11" evidence="10">
    <location>
        <begin position="55"/>
        <end position="162"/>
    </location>
</feature>
<dbReference type="GO" id="GO:0070476">
    <property type="term" value="P:rRNA (guanine-N7)-methylation"/>
    <property type="evidence" value="ECO:0007669"/>
    <property type="project" value="InterPro"/>
</dbReference>
<evidence type="ECO:0000256" key="3">
    <source>
        <dbReference type="ARBA" id="ARBA00005547"/>
    </source>
</evidence>
<dbReference type="SUPFAM" id="SSF53335">
    <property type="entry name" value="S-adenosyl-L-methionine-dependent methyltransferases"/>
    <property type="match status" value="1"/>
</dbReference>
<comment type="similarity">
    <text evidence="3">Belongs to the class I-like SAM-binding methyltransferase superfamily. BUD23/WBSCR22 family.</text>
</comment>
<reference evidence="12" key="1">
    <citation type="submission" date="2021-01" db="EMBL/GenBank/DDBJ databases">
        <authorList>
            <person name="Corre E."/>
            <person name="Pelletier E."/>
            <person name="Niang G."/>
            <person name="Scheremetjew M."/>
            <person name="Finn R."/>
            <person name="Kale V."/>
            <person name="Holt S."/>
            <person name="Cochrane G."/>
            <person name="Meng A."/>
            <person name="Brown T."/>
            <person name="Cohen L."/>
        </authorList>
    </citation>
    <scope>NUCLEOTIDE SEQUENCE</scope>
    <source>
        <strain evidence="12">GSBS06</strain>
    </source>
</reference>
<organism evidence="12">
    <name type="scientific">Aplanochytrium stocchinoi</name>
    <dbReference type="NCBI Taxonomy" id="215587"/>
    <lineage>
        <taxon>Eukaryota</taxon>
        <taxon>Sar</taxon>
        <taxon>Stramenopiles</taxon>
        <taxon>Bigyra</taxon>
        <taxon>Labyrinthulomycetes</taxon>
        <taxon>Thraustochytrida</taxon>
        <taxon>Thraustochytriidae</taxon>
        <taxon>Aplanochytrium</taxon>
    </lineage>
</organism>
<keyword evidence="5" id="KW-0489">Methyltransferase</keyword>
<sequence>MSRPEHTAPAELFYNESEARKYARSTRMQQIQSVISERAIELLNLPATAGPTLLLDIGCGCGMSGEVVEKNGHNWIGMDISKDMLNVAQETIVENEASGDVVLADMGHGLGFRGGTFDGAISISAVQWLCYASKKSYIPRLRLKRFFQQLYGCLKRGSRAVIQLYPETPQQMELITQSAMAVGFTGGLVVDYPNSAKAKKYYLCLFAGQPSSGPQQVPKALGEENKFSVGSGQIDYEETRRSFGKNKKRHRRGGQERPSLKEWVHAKKERQRRQGKNVRPDSKYTGRKRKGHF</sequence>
<dbReference type="AlphaFoldDB" id="A0A7S3V0V0"/>
<name>A0A7S3V0V0_9STRA</name>
<dbReference type="InterPro" id="IPR013216">
    <property type="entry name" value="Methyltransf_11"/>
</dbReference>
<evidence type="ECO:0000256" key="1">
    <source>
        <dbReference type="ARBA" id="ARBA00004123"/>
    </source>
</evidence>
<proteinExistence type="inferred from homology"/>
<evidence type="ECO:0000313" key="12">
    <source>
        <dbReference type="EMBL" id="CAE0444320.1"/>
    </source>
</evidence>
<keyword evidence="8" id="KW-0539">Nucleus</keyword>